<feature type="compositionally biased region" description="Low complexity" evidence="1">
    <location>
        <begin position="534"/>
        <end position="547"/>
    </location>
</feature>
<name>A0A9P5C4J4_9PLEO</name>
<keyword evidence="4" id="KW-1185">Reference proteome</keyword>
<feature type="compositionally biased region" description="Pro residues" evidence="1">
    <location>
        <begin position="417"/>
        <end position="453"/>
    </location>
</feature>
<dbReference type="Proteomes" id="UP000758155">
    <property type="component" value="Unassembled WGS sequence"/>
</dbReference>
<dbReference type="AlphaFoldDB" id="A0A9P5C4J4"/>
<feature type="signal peptide" evidence="2">
    <location>
        <begin position="1"/>
        <end position="21"/>
    </location>
</feature>
<proteinExistence type="predicted"/>
<comment type="caution">
    <text evidence="3">The sequence shown here is derived from an EMBL/GenBank/DDBJ whole genome shotgun (WGS) entry which is preliminary data.</text>
</comment>
<feature type="chain" id="PRO_5040358486" evidence="2">
    <location>
        <begin position="22"/>
        <end position="656"/>
    </location>
</feature>
<accession>A0A9P5C4J4</accession>
<feature type="compositionally biased region" description="Basic and acidic residues" evidence="1">
    <location>
        <begin position="634"/>
        <end position="656"/>
    </location>
</feature>
<sequence length="656" mass="70301">MKLFAANILLSALLLVTSGNAFSFDLSKRALKYDASCNTKYGALTAKQLIDKSIDLQPKLAKAGKDGLDTLIAALEYQSKVPGAKKPTVSKSELDTIIATYRVLFGDIKAKNDDGTPNPNFQAEAAEHIATIKVTRDSLNRMMKPGNPDLIIHCNDDWLSERGPKNAAPKPTEPLKSGSKYFYDMDRNRWVSVKGGKPCHGNKAAVTTMNKKLTGTTREKGAERVTFCKDYLKRQHQLEKDKQTHLWDISKTKLPDTFTTYNQAGKNDQTLPFHISAFGKKIGAKWFHEFMHTELFHPGLNTFSDKKIPDSEGGTGGVAYGFEGAVGLARQKGGKNVAESSRNIENILYWSLAMYYDKWVWSTGKPEDRSSLTAPSVQARDVDEEFQVDIAAKKPPKNTDKPKDPPKTEKPADPPKTEAPPPPPKTDAPVEPPKTSAAPPPPPSSSQAPPPPASSLVVPPVSSAAHPRASSAMPPVLSTQTAPPASTQLPASKVSSMLLASTAISISISTTFSGSISASASLPSSCSNTLCTLPSSSVTPTSSSAVPEETFESEPMNAGSMTSSEILMMAESIASEQSAAMGLWDQVLTEMGLPAESPSETVEGDPTASAGTGLPMATGGLGGAANGTWSMPELRAKERDANREGVRERRMYDFAS</sequence>
<protein>
    <submittedName>
        <fullName evidence="3">Uncharacterized protein</fullName>
    </submittedName>
</protein>
<feature type="region of interest" description="Disordered" evidence="1">
    <location>
        <begin position="595"/>
        <end position="656"/>
    </location>
</feature>
<organism evidence="3 4">
    <name type="scientific">Didymella heteroderae</name>
    <dbReference type="NCBI Taxonomy" id="1769908"/>
    <lineage>
        <taxon>Eukaryota</taxon>
        <taxon>Fungi</taxon>
        <taxon>Dikarya</taxon>
        <taxon>Ascomycota</taxon>
        <taxon>Pezizomycotina</taxon>
        <taxon>Dothideomycetes</taxon>
        <taxon>Pleosporomycetidae</taxon>
        <taxon>Pleosporales</taxon>
        <taxon>Pleosporineae</taxon>
        <taxon>Didymellaceae</taxon>
        <taxon>Didymella</taxon>
    </lineage>
</organism>
<feature type="compositionally biased region" description="Polar residues" evidence="1">
    <location>
        <begin position="477"/>
        <end position="488"/>
    </location>
</feature>
<evidence type="ECO:0000313" key="3">
    <source>
        <dbReference type="EMBL" id="KAF3046595.1"/>
    </source>
</evidence>
<evidence type="ECO:0000256" key="1">
    <source>
        <dbReference type="SAM" id="MobiDB-lite"/>
    </source>
</evidence>
<evidence type="ECO:0000313" key="4">
    <source>
        <dbReference type="Proteomes" id="UP000758155"/>
    </source>
</evidence>
<feature type="region of interest" description="Disordered" evidence="1">
    <location>
        <begin position="387"/>
        <end position="488"/>
    </location>
</feature>
<feature type="compositionally biased region" description="Low complexity" evidence="1">
    <location>
        <begin position="454"/>
        <end position="475"/>
    </location>
</feature>
<gene>
    <name evidence="3" type="ORF">E8E12_011130</name>
</gene>
<keyword evidence="2" id="KW-0732">Signal</keyword>
<feature type="region of interest" description="Disordered" evidence="1">
    <location>
        <begin position="534"/>
        <end position="558"/>
    </location>
</feature>
<feature type="compositionally biased region" description="Basic and acidic residues" evidence="1">
    <location>
        <begin position="397"/>
        <end position="416"/>
    </location>
</feature>
<dbReference type="EMBL" id="SWKV01000004">
    <property type="protein sequence ID" value="KAF3046595.1"/>
    <property type="molecule type" value="Genomic_DNA"/>
</dbReference>
<dbReference type="OrthoDB" id="3798622at2759"/>
<reference evidence="3" key="1">
    <citation type="submission" date="2019-04" db="EMBL/GenBank/DDBJ databases">
        <title>Sequencing of skin fungus with MAO and IRED activity.</title>
        <authorList>
            <person name="Marsaioli A.J."/>
            <person name="Bonatto J.M.C."/>
            <person name="Reis Junior O."/>
        </authorList>
    </citation>
    <scope>NUCLEOTIDE SEQUENCE</scope>
    <source>
        <strain evidence="3">28M1</strain>
    </source>
</reference>
<evidence type="ECO:0000256" key="2">
    <source>
        <dbReference type="SAM" id="SignalP"/>
    </source>
</evidence>